<gene>
    <name evidence="1" type="ORF">CTOB1V02_LOCUS6052</name>
</gene>
<accession>A0A7R8ZQ67</accession>
<dbReference type="EMBL" id="OB661411">
    <property type="protein sequence ID" value="CAD7228163.1"/>
    <property type="molecule type" value="Genomic_DNA"/>
</dbReference>
<evidence type="ECO:0000313" key="1">
    <source>
        <dbReference type="EMBL" id="CAD7228163.1"/>
    </source>
</evidence>
<proteinExistence type="predicted"/>
<name>A0A7R8ZQ67_9CRUS</name>
<reference evidence="1" key="1">
    <citation type="submission" date="2020-11" db="EMBL/GenBank/DDBJ databases">
        <authorList>
            <person name="Tran Van P."/>
        </authorList>
    </citation>
    <scope>NUCLEOTIDE SEQUENCE</scope>
</reference>
<sequence length="129" mass="14826">MDSRRGIFECMKKKQGGNHLRKKIYAQFGIRRIDQASTRKEHARVRGKAKVKKADQCPFIYLVGKPKVNHDLNVLQYGDFLELLDARDKRIATHGPPPIRFRARGRRTTRAITRVSLGRRRACSARGAD</sequence>
<protein>
    <submittedName>
        <fullName evidence="1">Uncharacterized protein</fullName>
    </submittedName>
</protein>
<organism evidence="1">
    <name type="scientific">Cyprideis torosa</name>
    <dbReference type="NCBI Taxonomy" id="163714"/>
    <lineage>
        <taxon>Eukaryota</taxon>
        <taxon>Metazoa</taxon>
        <taxon>Ecdysozoa</taxon>
        <taxon>Arthropoda</taxon>
        <taxon>Crustacea</taxon>
        <taxon>Oligostraca</taxon>
        <taxon>Ostracoda</taxon>
        <taxon>Podocopa</taxon>
        <taxon>Podocopida</taxon>
        <taxon>Cytherocopina</taxon>
        <taxon>Cytheroidea</taxon>
        <taxon>Cytherideidae</taxon>
        <taxon>Cyprideis</taxon>
    </lineage>
</organism>
<dbReference type="AlphaFoldDB" id="A0A7R8ZQ67"/>